<dbReference type="PATRIC" id="fig|1107881.3.peg.2516"/>
<dbReference type="EMBL" id="AGVV01000019">
    <property type="protein sequence ID" value="EHK77731.1"/>
    <property type="molecule type" value="Genomic_DNA"/>
</dbReference>
<reference evidence="1 2" key="1">
    <citation type="journal article" date="2012" name="J. Bacteriol.">
        <title>Draft Genome Sequence of Sinorhizobium meliloti CCNWSX0020, a Nitrogen-Fixing Symbiont with Copper Tolerance Capability Isolated from Lead-Zinc Mine Tailings.</title>
        <authorList>
            <person name="Li Z."/>
            <person name="Ma Z."/>
            <person name="Hao X."/>
            <person name="Wei G."/>
        </authorList>
    </citation>
    <scope>NUCLEOTIDE SEQUENCE [LARGE SCALE GENOMIC DNA]</scope>
    <source>
        <strain evidence="1 2">CCNWSX0020</strain>
    </source>
</reference>
<proteinExistence type="predicted"/>
<name>H0FZ51_RHIML</name>
<dbReference type="Proteomes" id="UP000004038">
    <property type="component" value="Unassembled WGS sequence"/>
</dbReference>
<sequence length="61" mass="7271">MNRSEMIAFLESQAPNAKAKDILVRLKREDIHEQLRREAIRRMDQTTIISELRKLARRLLP</sequence>
<evidence type="ECO:0000313" key="1">
    <source>
        <dbReference type="EMBL" id="EHK77731.1"/>
    </source>
</evidence>
<gene>
    <name evidence="1" type="ORF">SM0020_12425</name>
</gene>
<dbReference type="AlphaFoldDB" id="H0FZ51"/>
<evidence type="ECO:0000313" key="2">
    <source>
        <dbReference type="Proteomes" id="UP000004038"/>
    </source>
</evidence>
<organism evidence="1 2">
    <name type="scientific">Sinorhizobium meliloti CCNWSX0020</name>
    <dbReference type="NCBI Taxonomy" id="1107881"/>
    <lineage>
        <taxon>Bacteria</taxon>
        <taxon>Pseudomonadati</taxon>
        <taxon>Pseudomonadota</taxon>
        <taxon>Alphaproteobacteria</taxon>
        <taxon>Hyphomicrobiales</taxon>
        <taxon>Rhizobiaceae</taxon>
        <taxon>Sinorhizobium/Ensifer group</taxon>
        <taxon>Sinorhizobium</taxon>
    </lineage>
</organism>
<protein>
    <submittedName>
        <fullName evidence="1">Uncharacterized protein</fullName>
    </submittedName>
</protein>
<accession>H0FZ51</accession>
<dbReference type="RefSeq" id="WP_004435211.1">
    <property type="nucleotide sequence ID" value="NZ_AGVV01000019.1"/>
</dbReference>